<sequence>MPTSLRPTLIRGRTYMFHVEDVKNRLKEEQLEDFQKIVEDSQLPTQDQWEFYCQSKKAIGSSKEEFLCYTPAPLQRKRGSTTALESDIPKISRLEDKCHELHQTQPVPALSYQRSPPKPSPATPVASTQISVRSGMTLDAAEQQHLFPCVVAVQHPTVCDKKFPLLWQHNCPGKPSEENKHYWQRHYIIDDGAWMAFEDGKWKDVYLPMKVDDRGCREPIPHRNYRKIREAIFPRGLIGTVLLESRLPPPRLPHPAKAQYLWHAPVPVPGSAPDQDRPPPRTAALPGVKGLTSGLGPCTISAAVPDIGLTTRASQGSLYEANQRRRDDLGVYAM</sequence>
<reference evidence="2" key="1">
    <citation type="submission" date="2020-02" db="EMBL/GenBank/DDBJ databases">
        <title>Identification and distribution of gene clusters putatively required for synthesis of sphingolipid metabolism inhibitors in phylogenetically diverse species of the filamentous fungus Fusarium.</title>
        <authorList>
            <person name="Kim H.-S."/>
            <person name="Busman M."/>
            <person name="Brown D.W."/>
            <person name="Divon H."/>
            <person name="Uhlig S."/>
            <person name="Proctor R.H."/>
        </authorList>
    </citation>
    <scope>NUCLEOTIDE SEQUENCE [LARGE SCALE GENOMIC DNA]</scope>
    <source>
        <strain evidence="2">NRRL 39464</strain>
    </source>
</reference>
<evidence type="ECO:0000313" key="2">
    <source>
        <dbReference type="EMBL" id="KAF5244124.1"/>
    </source>
</evidence>
<feature type="region of interest" description="Disordered" evidence="1">
    <location>
        <begin position="107"/>
        <end position="126"/>
    </location>
</feature>
<dbReference type="Proteomes" id="UP000558688">
    <property type="component" value="Unassembled WGS sequence"/>
</dbReference>
<gene>
    <name evidence="2" type="ORF">FOXYS1_15269</name>
</gene>
<name>A0A8H4ZCJ7_FUSOX</name>
<accession>A0A8H4ZCJ7</accession>
<evidence type="ECO:0000313" key="3">
    <source>
        <dbReference type="Proteomes" id="UP000558688"/>
    </source>
</evidence>
<comment type="caution">
    <text evidence="2">The sequence shown here is derived from an EMBL/GenBank/DDBJ whole genome shotgun (WGS) entry which is preliminary data.</text>
</comment>
<dbReference type="AlphaFoldDB" id="A0A8H4ZCJ7"/>
<protein>
    <submittedName>
        <fullName evidence="2">Uncharacterized protein</fullName>
    </submittedName>
</protein>
<dbReference type="EMBL" id="JAAFOW010003940">
    <property type="protein sequence ID" value="KAF5244124.1"/>
    <property type="molecule type" value="Genomic_DNA"/>
</dbReference>
<evidence type="ECO:0000256" key="1">
    <source>
        <dbReference type="SAM" id="MobiDB-lite"/>
    </source>
</evidence>
<organism evidence="2 3">
    <name type="scientific">Fusarium oxysporum</name>
    <name type="common">Fusarium vascular wilt</name>
    <dbReference type="NCBI Taxonomy" id="5507"/>
    <lineage>
        <taxon>Eukaryota</taxon>
        <taxon>Fungi</taxon>
        <taxon>Dikarya</taxon>
        <taxon>Ascomycota</taxon>
        <taxon>Pezizomycotina</taxon>
        <taxon>Sordariomycetes</taxon>
        <taxon>Hypocreomycetidae</taxon>
        <taxon>Hypocreales</taxon>
        <taxon>Nectriaceae</taxon>
        <taxon>Fusarium</taxon>
        <taxon>Fusarium oxysporum species complex</taxon>
    </lineage>
</organism>
<proteinExistence type="predicted"/>
<feature type="region of interest" description="Disordered" evidence="1">
    <location>
        <begin position="267"/>
        <end position="288"/>
    </location>
</feature>